<dbReference type="AlphaFoldDB" id="A0A7W6FXQ6"/>
<sequence>MLSDEQWAELEPLIEACRPHAKVPSPHMRRTVEAILWRHQNGAKWRSLPTEFGLWWMAAQSFIRGARLGVRERRLALVQERNIRLGMVLLDGTKIRAH</sequence>
<gene>
    <name evidence="2" type="ORF">GGR05_004534</name>
</gene>
<dbReference type="EMBL" id="JACIDO010000039">
    <property type="protein sequence ID" value="MBB3938357.1"/>
    <property type="molecule type" value="Genomic_DNA"/>
</dbReference>
<comment type="caution">
    <text evidence="2">The sequence shown here is derived from an EMBL/GenBank/DDBJ whole genome shotgun (WGS) entry which is preliminary data.</text>
</comment>
<dbReference type="PANTHER" id="PTHR46637">
    <property type="entry name" value="TIS1421-TRANSPOSASE PROTEIN A"/>
    <property type="match status" value="1"/>
</dbReference>
<protein>
    <submittedName>
        <fullName evidence="2">Transposase</fullName>
    </submittedName>
</protein>
<proteinExistence type="predicted"/>
<dbReference type="Proteomes" id="UP000531216">
    <property type="component" value="Unassembled WGS sequence"/>
</dbReference>
<evidence type="ECO:0000259" key="1">
    <source>
        <dbReference type="Pfam" id="PF13340"/>
    </source>
</evidence>
<keyword evidence="3" id="KW-1185">Reference proteome</keyword>
<dbReference type="PANTHER" id="PTHR46637:SF1">
    <property type="entry name" value="BLL5188 PROTEIN"/>
    <property type="match status" value="1"/>
</dbReference>
<reference evidence="2 3" key="1">
    <citation type="submission" date="2020-08" db="EMBL/GenBank/DDBJ databases">
        <title>Genomic Encyclopedia of Type Strains, Phase IV (KMG-IV): sequencing the most valuable type-strain genomes for metagenomic binning, comparative biology and taxonomic classification.</title>
        <authorList>
            <person name="Goeker M."/>
        </authorList>
    </citation>
    <scope>NUCLEOTIDE SEQUENCE [LARGE SCALE GENOMIC DNA]</scope>
    <source>
        <strain evidence="2 3">DSM 25024</strain>
    </source>
</reference>
<feature type="domain" description="Insertion element IS402-like" evidence="1">
    <location>
        <begin position="2"/>
        <end position="73"/>
    </location>
</feature>
<accession>A0A7W6FXQ6</accession>
<dbReference type="InterPro" id="IPR025161">
    <property type="entry name" value="IS402-like_dom"/>
</dbReference>
<dbReference type="Pfam" id="PF13340">
    <property type="entry name" value="DUF4096"/>
    <property type="match status" value="1"/>
</dbReference>
<evidence type="ECO:0000313" key="3">
    <source>
        <dbReference type="Proteomes" id="UP000531216"/>
    </source>
</evidence>
<organism evidence="2 3">
    <name type="scientific">Aureimonas phyllosphaerae</name>
    <dbReference type="NCBI Taxonomy" id="1166078"/>
    <lineage>
        <taxon>Bacteria</taxon>
        <taxon>Pseudomonadati</taxon>
        <taxon>Pseudomonadota</taxon>
        <taxon>Alphaproteobacteria</taxon>
        <taxon>Hyphomicrobiales</taxon>
        <taxon>Aurantimonadaceae</taxon>
        <taxon>Aureimonas</taxon>
    </lineage>
</organism>
<evidence type="ECO:0000313" key="2">
    <source>
        <dbReference type="EMBL" id="MBB3938357.1"/>
    </source>
</evidence>
<name>A0A7W6FXQ6_9HYPH</name>
<dbReference type="InterPro" id="IPR052909">
    <property type="entry name" value="Transposase_6_like"/>
</dbReference>